<accession>A0A4Y2MML5</accession>
<dbReference type="AlphaFoldDB" id="A0A4Y2MML5"/>
<comment type="caution">
    <text evidence="2">The sequence shown here is derived from an EMBL/GenBank/DDBJ whole genome shotgun (WGS) entry which is preliminary data.</text>
</comment>
<organism evidence="2 3">
    <name type="scientific">Araneus ventricosus</name>
    <name type="common">Orbweaver spider</name>
    <name type="synonym">Epeira ventricosa</name>
    <dbReference type="NCBI Taxonomy" id="182803"/>
    <lineage>
        <taxon>Eukaryota</taxon>
        <taxon>Metazoa</taxon>
        <taxon>Ecdysozoa</taxon>
        <taxon>Arthropoda</taxon>
        <taxon>Chelicerata</taxon>
        <taxon>Arachnida</taxon>
        <taxon>Araneae</taxon>
        <taxon>Araneomorphae</taxon>
        <taxon>Entelegynae</taxon>
        <taxon>Araneoidea</taxon>
        <taxon>Araneidae</taxon>
        <taxon>Araneus</taxon>
    </lineage>
</organism>
<evidence type="ECO:0000256" key="1">
    <source>
        <dbReference type="SAM" id="MobiDB-lite"/>
    </source>
</evidence>
<feature type="region of interest" description="Disordered" evidence="1">
    <location>
        <begin position="100"/>
        <end position="122"/>
    </location>
</feature>
<dbReference type="Proteomes" id="UP000499080">
    <property type="component" value="Unassembled WGS sequence"/>
</dbReference>
<dbReference type="EMBL" id="BGPR01007439">
    <property type="protein sequence ID" value="GBN26876.1"/>
    <property type="molecule type" value="Genomic_DNA"/>
</dbReference>
<name>A0A4Y2MML5_ARAVE</name>
<reference evidence="2 3" key="1">
    <citation type="journal article" date="2019" name="Sci. Rep.">
        <title>Orb-weaving spider Araneus ventricosus genome elucidates the spidroin gene catalogue.</title>
        <authorList>
            <person name="Kono N."/>
            <person name="Nakamura H."/>
            <person name="Ohtoshi R."/>
            <person name="Moran D.A.P."/>
            <person name="Shinohara A."/>
            <person name="Yoshida Y."/>
            <person name="Fujiwara M."/>
            <person name="Mori M."/>
            <person name="Tomita M."/>
            <person name="Arakawa K."/>
        </authorList>
    </citation>
    <scope>NUCLEOTIDE SEQUENCE [LARGE SCALE GENOMIC DNA]</scope>
</reference>
<proteinExistence type="predicted"/>
<protein>
    <submittedName>
        <fullName evidence="2">Uncharacterized protein</fullName>
    </submittedName>
</protein>
<keyword evidence="3" id="KW-1185">Reference proteome</keyword>
<feature type="compositionally biased region" description="Basic and acidic residues" evidence="1">
    <location>
        <begin position="106"/>
        <end position="122"/>
    </location>
</feature>
<sequence length="122" mass="13501">MTQDPNMAILHPDALRTESDKRCNDLVVPLIITVSPTPLEGNNPISSHFRLNVLLSVDCKKRRGGIIWALGLVGCGFDTRFHQRSAEYVVLVQAKSVGLSHSPNGVERKLSERREPAKMARA</sequence>
<gene>
    <name evidence="2" type="ORF">AVEN_240440_1</name>
</gene>
<evidence type="ECO:0000313" key="3">
    <source>
        <dbReference type="Proteomes" id="UP000499080"/>
    </source>
</evidence>
<evidence type="ECO:0000313" key="2">
    <source>
        <dbReference type="EMBL" id="GBN26876.1"/>
    </source>
</evidence>